<evidence type="ECO:0000313" key="3">
    <source>
        <dbReference type="EMBL" id="NHT75947.1"/>
    </source>
</evidence>
<dbReference type="EMBL" id="JAANCM010000004">
    <property type="protein sequence ID" value="NHT75947.1"/>
    <property type="molecule type" value="Genomic_DNA"/>
</dbReference>
<feature type="coiled-coil region" evidence="1">
    <location>
        <begin position="17"/>
        <end position="44"/>
    </location>
</feature>
<keyword evidence="1" id="KW-0175">Coiled coil</keyword>
<protein>
    <submittedName>
        <fullName evidence="3">Uncharacterized protein</fullName>
    </submittedName>
</protein>
<dbReference type="EMBL" id="JAANCM010000004">
    <property type="protein sequence ID" value="NHT75887.1"/>
    <property type="molecule type" value="Genomic_DNA"/>
</dbReference>
<proteinExistence type="predicted"/>
<keyword evidence="4" id="KW-1185">Reference proteome</keyword>
<accession>A0AA44CCF4</accession>
<dbReference type="Proteomes" id="UP001155840">
    <property type="component" value="Unassembled WGS sequence"/>
</dbReference>
<reference evidence="3" key="1">
    <citation type="submission" date="2020-03" db="EMBL/GenBank/DDBJ databases">
        <title>Ferranicluibacter endophyticum gen. nov., sp. nov., a new genus isolated from Rubus ulmifolius Schott. stem.</title>
        <authorList>
            <person name="Roca-Couso R."/>
            <person name="Flores-Felix J.D."/>
            <person name="Igual J.M."/>
            <person name="Rivas R."/>
        </authorList>
    </citation>
    <scope>NUCLEOTIDE SEQUENCE</scope>
    <source>
        <strain evidence="3">CRRU44</strain>
    </source>
</reference>
<dbReference type="AlphaFoldDB" id="A0AA44CCF4"/>
<name>A0AA44CCF4_9HYPH</name>
<evidence type="ECO:0000313" key="2">
    <source>
        <dbReference type="EMBL" id="NHT75887.1"/>
    </source>
</evidence>
<evidence type="ECO:0000256" key="1">
    <source>
        <dbReference type="SAM" id="Coils"/>
    </source>
</evidence>
<gene>
    <name evidence="2" type="ORF">G8E10_09030</name>
    <name evidence="3" type="ORF">G8E10_09365</name>
</gene>
<evidence type="ECO:0000313" key="4">
    <source>
        <dbReference type="Proteomes" id="UP001155840"/>
    </source>
</evidence>
<organism evidence="3 4">
    <name type="scientific">Ferranicluibacter rubi</name>
    <dbReference type="NCBI Taxonomy" id="2715133"/>
    <lineage>
        <taxon>Bacteria</taxon>
        <taxon>Pseudomonadati</taxon>
        <taxon>Pseudomonadota</taxon>
        <taxon>Alphaproteobacteria</taxon>
        <taxon>Hyphomicrobiales</taxon>
        <taxon>Rhizobiaceae</taxon>
        <taxon>Ferranicluibacter</taxon>
    </lineage>
</organism>
<comment type="caution">
    <text evidence="3">The sequence shown here is derived from an EMBL/GenBank/DDBJ whole genome shotgun (WGS) entry which is preliminary data.</text>
</comment>
<dbReference type="RefSeq" id="WP_167128199.1">
    <property type="nucleotide sequence ID" value="NZ_JAANCM010000004.1"/>
</dbReference>
<sequence length="288" mass="30995">MKHKDTAYYRQSLPGVHETAEELKRRVRREARQQELAAAQAADETQVMTDQLANALRMVHACEGGVNGMRARMVAAEGTLSSLLQEIENRVTTDEMVQAFKALVATSPATLDTLKEFADAIENDPHFGSTMLLALSMRLRVDAAQTLTAAQLTQARANLGLGSAALRAFTDFATATHGHALADLAGQIMRSQLPANYPQRIEAYNGLTTAAGLHTVTFPTPFVSAPSVQPALVGTDTDTQFRIVSRTASGFSIHVFKRAKLTVLSIDLLSFATTNVAGAQVDVRVEGT</sequence>